<dbReference type="AlphaFoldDB" id="A0A1M5CHS5"/>
<dbReference type="GO" id="GO:0016787">
    <property type="term" value="F:hydrolase activity"/>
    <property type="evidence" value="ECO:0007669"/>
    <property type="project" value="UniProtKB-KW"/>
</dbReference>
<dbReference type="OrthoDB" id="9792335at2"/>
<organism evidence="9 10">
    <name type="scientific">Desulforamulus putei DSM 12395</name>
    <dbReference type="NCBI Taxonomy" id="1121429"/>
    <lineage>
        <taxon>Bacteria</taxon>
        <taxon>Bacillati</taxon>
        <taxon>Bacillota</taxon>
        <taxon>Clostridia</taxon>
        <taxon>Eubacteriales</taxon>
        <taxon>Peptococcaceae</taxon>
        <taxon>Desulforamulus</taxon>
    </lineage>
</organism>
<name>A0A1M5CHS5_9FIRM</name>
<proteinExistence type="inferred from homology"/>
<dbReference type="RefSeq" id="WP_073240095.1">
    <property type="nucleotide sequence ID" value="NZ_FQUY01000032.1"/>
</dbReference>
<gene>
    <name evidence="9" type="ORF">SAMN02745133_02925</name>
</gene>
<dbReference type="InterPro" id="IPR050072">
    <property type="entry name" value="Peptidase_M20A"/>
</dbReference>
<comment type="similarity">
    <text evidence="3">Belongs to the peptidase M20A family.</text>
</comment>
<keyword evidence="7" id="KW-0170">Cobalt</keyword>
<evidence type="ECO:0000256" key="7">
    <source>
        <dbReference type="ARBA" id="ARBA00023285"/>
    </source>
</evidence>
<dbReference type="InterPro" id="IPR036264">
    <property type="entry name" value="Bact_exopeptidase_dim_dom"/>
</dbReference>
<dbReference type="InterPro" id="IPR002933">
    <property type="entry name" value="Peptidase_M20"/>
</dbReference>
<dbReference type="InterPro" id="IPR011650">
    <property type="entry name" value="Peptidase_M20_dimer"/>
</dbReference>
<dbReference type="NCBIfam" id="TIGR01910">
    <property type="entry name" value="DapE-ArgE"/>
    <property type="match status" value="1"/>
</dbReference>
<evidence type="ECO:0000313" key="10">
    <source>
        <dbReference type="Proteomes" id="UP000184148"/>
    </source>
</evidence>
<dbReference type="SUPFAM" id="SSF53187">
    <property type="entry name" value="Zn-dependent exopeptidases"/>
    <property type="match status" value="1"/>
</dbReference>
<feature type="domain" description="Peptidase M20 dimerisation" evidence="8">
    <location>
        <begin position="174"/>
        <end position="277"/>
    </location>
</feature>
<dbReference type="EMBL" id="FQUY01000032">
    <property type="protein sequence ID" value="SHF53962.1"/>
    <property type="molecule type" value="Genomic_DNA"/>
</dbReference>
<dbReference type="Gene3D" id="3.30.70.360">
    <property type="match status" value="1"/>
</dbReference>
<evidence type="ECO:0000259" key="8">
    <source>
        <dbReference type="Pfam" id="PF07687"/>
    </source>
</evidence>
<dbReference type="CDD" id="cd08659">
    <property type="entry name" value="M20_ArgE_DapE-like"/>
    <property type="match status" value="1"/>
</dbReference>
<evidence type="ECO:0000256" key="3">
    <source>
        <dbReference type="ARBA" id="ARBA00006247"/>
    </source>
</evidence>
<evidence type="ECO:0000256" key="2">
    <source>
        <dbReference type="ARBA" id="ARBA00001947"/>
    </source>
</evidence>
<dbReference type="Pfam" id="PF07687">
    <property type="entry name" value="M20_dimer"/>
    <property type="match status" value="1"/>
</dbReference>
<evidence type="ECO:0000313" key="9">
    <source>
        <dbReference type="EMBL" id="SHF53962.1"/>
    </source>
</evidence>
<dbReference type="SUPFAM" id="SSF55031">
    <property type="entry name" value="Bacterial exopeptidase dimerisation domain"/>
    <property type="match status" value="1"/>
</dbReference>
<dbReference type="Gene3D" id="3.40.630.10">
    <property type="entry name" value="Zn peptidases"/>
    <property type="match status" value="1"/>
</dbReference>
<comment type="cofactor">
    <cofactor evidence="1">
        <name>Co(2+)</name>
        <dbReference type="ChEBI" id="CHEBI:48828"/>
    </cofactor>
</comment>
<keyword evidence="5" id="KW-0378">Hydrolase</keyword>
<evidence type="ECO:0000256" key="4">
    <source>
        <dbReference type="ARBA" id="ARBA00022723"/>
    </source>
</evidence>
<dbReference type="PANTHER" id="PTHR43808">
    <property type="entry name" value="ACETYLORNITHINE DEACETYLASE"/>
    <property type="match status" value="1"/>
</dbReference>
<evidence type="ECO:0000256" key="1">
    <source>
        <dbReference type="ARBA" id="ARBA00001941"/>
    </source>
</evidence>
<keyword evidence="6" id="KW-0862">Zinc</keyword>
<keyword evidence="4" id="KW-0479">Metal-binding</keyword>
<dbReference type="Pfam" id="PF01546">
    <property type="entry name" value="Peptidase_M20"/>
    <property type="match status" value="1"/>
</dbReference>
<accession>A0A1M5CHS5</accession>
<keyword evidence="10" id="KW-1185">Reference proteome</keyword>
<dbReference type="GO" id="GO:0046872">
    <property type="term" value="F:metal ion binding"/>
    <property type="evidence" value="ECO:0007669"/>
    <property type="project" value="UniProtKB-KW"/>
</dbReference>
<dbReference type="Proteomes" id="UP000184148">
    <property type="component" value="Unassembled WGS sequence"/>
</dbReference>
<evidence type="ECO:0000256" key="6">
    <source>
        <dbReference type="ARBA" id="ARBA00022833"/>
    </source>
</evidence>
<dbReference type="NCBIfam" id="NF006365">
    <property type="entry name" value="PRK08588.1"/>
    <property type="match status" value="1"/>
</dbReference>
<reference evidence="10" key="1">
    <citation type="submission" date="2016-11" db="EMBL/GenBank/DDBJ databases">
        <authorList>
            <person name="Varghese N."/>
            <person name="Submissions S."/>
        </authorList>
    </citation>
    <scope>NUCLEOTIDE SEQUENCE [LARGE SCALE GENOMIC DNA]</scope>
    <source>
        <strain evidence="10">DSM 12395</strain>
    </source>
</reference>
<evidence type="ECO:0000256" key="5">
    <source>
        <dbReference type="ARBA" id="ARBA00022801"/>
    </source>
</evidence>
<sequence>MSRDRAIALLQKLISFNTTNPPGQEEPLARYVGEYLNKNGFMVEYVPVCSGRVNVVGRLTGLGNREAMLLAAHLDTVGTGVNPWRYDPFSGVLSDGKIYGRGAADMKSGLAAMLLALESFVKDGQPPAGDIIFIGTVGEETDSSGALELVRRGIMEAVGAVVIGEPTGNRLCLGHKGALWVQLTTFGKSAHSSMPTTGDNAINYMLELIGALTAKPLMEGQHPVLGVHTCSMTTIRGGFQVNVIPDQCELTLDIRTLPGQDHRELIQTVKEVINRQGIKVDIKILNDRCSIWSDPGHPFLQVARKCARELFNREVDFSGVNYYTDASVLAPSGNVPVLIFGPGNPEQAHQPDEYVEIDKYLDSIEFYKELIKNWVTYPLGGL</sequence>
<comment type="cofactor">
    <cofactor evidence="2">
        <name>Zn(2+)</name>
        <dbReference type="ChEBI" id="CHEBI:29105"/>
    </cofactor>
</comment>
<dbReference type="InterPro" id="IPR010182">
    <property type="entry name" value="ArgE/DapE"/>
</dbReference>
<dbReference type="STRING" id="1121429.SAMN02745133_02925"/>
<protein>
    <submittedName>
        <fullName evidence="9">Succinyl-diaminopimelate desuccinylase</fullName>
    </submittedName>
</protein>